<dbReference type="AlphaFoldDB" id="A0A0B2VCH6"/>
<dbReference type="EMBL" id="JPKZ01001946">
    <property type="protein sequence ID" value="KHN79147.1"/>
    <property type="molecule type" value="Genomic_DNA"/>
</dbReference>
<evidence type="ECO:0000313" key="2">
    <source>
        <dbReference type="Proteomes" id="UP000031036"/>
    </source>
</evidence>
<keyword evidence="2" id="KW-1185">Reference proteome</keyword>
<gene>
    <name evidence="1" type="ORF">Tcan_03994</name>
</gene>
<evidence type="ECO:0000313" key="1">
    <source>
        <dbReference type="EMBL" id="KHN79147.1"/>
    </source>
</evidence>
<organism evidence="1 2">
    <name type="scientific">Toxocara canis</name>
    <name type="common">Canine roundworm</name>
    <dbReference type="NCBI Taxonomy" id="6265"/>
    <lineage>
        <taxon>Eukaryota</taxon>
        <taxon>Metazoa</taxon>
        <taxon>Ecdysozoa</taxon>
        <taxon>Nematoda</taxon>
        <taxon>Chromadorea</taxon>
        <taxon>Rhabditida</taxon>
        <taxon>Spirurina</taxon>
        <taxon>Ascaridomorpha</taxon>
        <taxon>Ascaridoidea</taxon>
        <taxon>Toxocaridae</taxon>
        <taxon>Toxocara</taxon>
    </lineage>
</organism>
<accession>A0A0B2VCH6</accession>
<dbReference type="Proteomes" id="UP000031036">
    <property type="component" value="Unassembled WGS sequence"/>
</dbReference>
<proteinExistence type="predicted"/>
<sequence length="117" mass="12861">MAKSVRASSEMKTAVEDYVAMADGMRKVMEHKMATMVEEMRNLLLTAIRNVGALQLHALKNGCSPILQSVNSSCIAVDAEQKLRRSTVFIGIDEASGAPQRRHETDVESVTGILEER</sequence>
<reference evidence="1 2" key="1">
    <citation type="submission" date="2014-11" db="EMBL/GenBank/DDBJ databases">
        <title>Genetic blueprint of the zoonotic pathogen Toxocara canis.</title>
        <authorList>
            <person name="Zhu X.-Q."/>
            <person name="Korhonen P.K."/>
            <person name="Cai H."/>
            <person name="Young N.D."/>
            <person name="Nejsum P."/>
            <person name="von Samson-Himmelstjerna G."/>
            <person name="Boag P.R."/>
            <person name="Tan P."/>
            <person name="Li Q."/>
            <person name="Min J."/>
            <person name="Yang Y."/>
            <person name="Wang X."/>
            <person name="Fang X."/>
            <person name="Hall R.S."/>
            <person name="Hofmann A."/>
            <person name="Sternberg P.W."/>
            <person name="Jex A.R."/>
            <person name="Gasser R.B."/>
        </authorList>
    </citation>
    <scope>NUCLEOTIDE SEQUENCE [LARGE SCALE GENOMIC DNA]</scope>
    <source>
        <strain evidence="1">PN_DK_2014</strain>
    </source>
</reference>
<protein>
    <submittedName>
        <fullName evidence="1">Uncharacterized protein</fullName>
    </submittedName>
</protein>
<name>A0A0B2VCH6_TOXCA</name>
<comment type="caution">
    <text evidence="1">The sequence shown here is derived from an EMBL/GenBank/DDBJ whole genome shotgun (WGS) entry which is preliminary data.</text>
</comment>